<comment type="similarity">
    <text evidence="1">Belongs to the protease inhibitor I13 (potato type I serine protease inhibitor) family.</text>
</comment>
<evidence type="ECO:0000313" key="5">
    <source>
        <dbReference type="EMBL" id="CAF1070561.1"/>
    </source>
</evidence>
<dbReference type="AlphaFoldDB" id="A0A814LUN9"/>
<dbReference type="PRINTS" id="PR00292">
    <property type="entry name" value="POTATOINHBTR"/>
</dbReference>
<dbReference type="EMBL" id="CAJOBD010000704">
    <property type="protein sequence ID" value="CAF3708445.1"/>
    <property type="molecule type" value="Genomic_DNA"/>
</dbReference>
<keyword evidence="4" id="KW-0732">Signal</keyword>
<dbReference type="Pfam" id="PF09619">
    <property type="entry name" value="YscW"/>
    <property type="match status" value="1"/>
</dbReference>
<evidence type="ECO:0000313" key="7">
    <source>
        <dbReference type="Proteomes" id="UP000663864"/>
    </source>
</evidence>
<keyword evidence="2" id="KW-0646">Protease inhibitor</keyword>
<name>A0A814LUN9_9BILA</name>
<feature type="signal peptide" evidence="4">
    <location>
        <begin position="1"/>
        <end position="16"/>
    </location>
</feature>
<keyword evidence="3" id="KW-0722">Serine protease inhibitor</keyword>
<dbReference type="PANTHER" id="PTHR33091">
    <property type="entry name" value="PROTEIN, PUTATIVE, EXPRESSED-RELATED"/>
    <property type="match status" value="1"/>
</dbReference>
<organism evidence="5 7">
    <name type="scientific">Rotaria sordida</name>
    <dbReference type="NCBI Taxonomy" id="392033"/>
    <lineage>
        <taxon>Eukaryota</taxon>
        <taxon>Metazoa</taxon>
        <taxon>Spiralia</taxon>
        <taxon>Gnathifera</taxon>
        <taxon>Rotifera</taxon>
        <taxon>Eurotatoria</taxon>
        <taxon>Bdelloidea</taxon>
        <taxon>Philodinida</taxon>
        <taxon>Philodinidae</taxon>
        <taxon>Rotaria</taxon>
    </lineage>
</organism>
<evidence type="ECO:0000256" key="4">
    <source>
        <dbReference type="SAM" id="SignalP"/>
    </source>
</evidence>
<dbReference type="InterPro" id="IPR039366">
    <property type="entry name" value="Pilotin"/>
</dbReference>
<dbReference type="InterPro" id="IPR036354">
    <property type="entry name" value="Prot_inh_pot1_sf"/>
</dbReference>
<reference evidence="5" key="1">
    <citation type="submission" date="2021-02" db="EMBL/GenBank/DDBJ databases">
        <authorList>
            <person name="Nowell W R."/>
        </authorList>
    </citation>
    <scope>NUCLEOTIDE SEQUENCE</scope>
</reference>
<dbReference type="Pfam" id="PF00280">
    <property type="entry name" value="potato_inhibit"/>
    <property type="match status" value="1"/>
</dbReference>
<dbReference type="Gene3D" id="3.30.10.10">
    <property type="entry name" value="Trypsin Inhibitor V, subunit A"/>
    <property type="match status" value="1"/>
</dbReference>
<accession>A0A814LUN9</accession>
<evidence type="ECO:0000256" key="1">
    <source>
        <dbReference type="ARBA" id="ARBA00008210"/>
    </source>
</evidence>
<dbReference type="EMBL" id="CAJNOT010000745">
    <property type="protein sequence ID" value="CAF1070561.1"/>
    <property type="molecule type" value="Genomic_DNA"/>
</dbReference>
<evidence type="ECO:0000256" key="2">
    <source>
        <dbReference type="ARBA" id="ARBA00022690"/>
    </source>
</evidence>
<dbReference type="SUPFAM" id="SSF54654">
    <property type="entry name" value="CI-2 family of serine protease inhibitors"/>
    <property type="match status" value="1"/>
</dbReference>
<dbReference type="PANTHER" id="PTHR33091:SF73">
    <property type="entry name" value="INHIBITOR OF TRYPSIN AND HAGEMAN FACTOR-LIKE"/>
    <property type="match status" value="1"/>
</dbReference>
<sequence length="206" mass="22797">MLRLLIFICILQYSIGTILRGRILLDGDATKTVSIPAGSSCAVHFEDTSIPDMPAKDINATELSNLIGFPINYEMTIPNNLQPIFLYSLSVRITNGNTLLYINTVRVLVPITNGSLITVDIPVTNVQQNSQNVSKPVSSEDNGKYSWPEMLGKDGTLAVQYIKMKSNLTNVFTVPENSSITMDYRTDRVRVFVDNNNIVTKVPRVG</sequence>
<protein>
    <submittedName>
        <fullName evidence="5">Uncharacterized protein</fullName>
    </submittedName>
</protein>
<proteinExistence type="inferred from homology"/>
<comment type="caution">
    <text evidence="5">The sequence shown here is derived from an EMBL/GenBank/DDBJ whole genome shotgun (WGS) entry which is preliminary data.</text>
</comment>
<dbReference type="Proteomes" id="UP000663864">
    <property type="component" value="Unassembled WGS sequence"/>
</dbReference>
<dbReference type="GO" id="GO:0009611">
    <property type="term" value="P:response to wounding"/>
    <property type="evidence" value="ECO:0007669"/>
    <property type="project" value="InterPro"/>
</dbReference>
<evidence type="ECO:0000313" key="6">
    <source>
        <dbReference type="EMBL" id="CAF3708445.1"/>
    </source>
</evidence>
<gene>
    <name evidence="6" type="ORF">JBS370_LOCUS9983</name>
    <name evidence="5" type="ORF">ZHD862_LOCUS16049</name>
</gene>
<dbReference type="GO" id="GO:0004867">
    <property type="term" value="F:serine-type endopeptidase inhibitor activity"/>
    <property type="evidence" value="ECO:0007669"/>
    <property type="project" value="UniProtKB-KW"/>
</dbReference>
<feature type="chain" id="PRO_5036410458" evidence="4">
    <location>
        <begin position="17"/>
        <end position="206"/>
    </location>
</feature>
<dbReference type="Proteomes" id="UP000663836">
    <property type="component" value="Unassembled WGS sequence"/>
</dbReference>
<evidence type="ECO:0000256" key="3">
    <source>
        <dbReference type="ARBA" id="ARBA00022900"/>
    </source>
</evidence>
<dbReference type="InterPro" id="IPR000864">
    <property type="entry name" value="Prot_inh_pot1"/>
</dbReference>